<accession>A0AAD7T3D7</accession>
<proteinExistence type="predicted"/>
<protein>
    <submittedName>
        <fullName evidence="1">Uncharacterized protein</fullName>
    </submittedName>
</protein>
<gene>
    <name evidence="1" type="ORF">AAFF_G00092640</name>
</gene>
<sequence>MMALRWPGGDGGRTMGRGSRVSSGWLCQSISGSANLGSPRVGPCQSHALSACRNYTPASNPTPQAAGASCGAALSRLHDPWCPPPQLIDGAHGTQKCGAESRPWRWARVITEERVDVHSAEGARQDQRFRGVRLTA</sequence>
<comment type="caution">
    <text evidence="1">The sequence shown here is derived from an EMBL/GenBank/DDBJ whole genome shotgun (WGS) entry which is preliminary data.</text>
</comment>
<evidence type="ECO:0000313" key="1">
    <source>
        <dbReference type="EMBL" id="KAJ8413268.1"/>
    </source>
</evidence>
<dbReference type="AlphaFoldDB" id="A0AAD7T3D7"/>
<dbReference type="EMBL" id="JAINUG010000016">
    <property type="protein sequence ID" value="KAJ8413268.1"/>
    <property type="molecule type" value="Genomic_DNA"/>
</dbReference>
<reference evidence="1" key="1">
    <citation type="journal article" date="2023" name="Science">
        <title>Genome structures resolve the early diversification of teleost fishes.</title>
        <authorList>
            <person name="Parey E."/>
            <person name="Louis A."/>
            <person name="Montfort J."/>
            <person name="Bouchez O."/>
            <person name="Roques C."/>
            <person name="Iampietro C."/>
            <person name="Lluch J."/>
            <person name="Castinel A."/>
            <person name="Donnadieu C."/>
            <person name="Desvignes T."/>
            <person name="Floi Bucao C."/>
            <person name="Jouanno E."/>
            <person name="Wen M."/>
            <person name="Mejri S."/>
            <person name="Dirks R."/>
            <person name="Jansen H."/>
            <person name="Henkel C."/>
            <person name="Chen W.J."/>
            <person name="Zahm M."/>
            <person name="Cabau C."/>
            <person name="Klopp C."/>
            <person name="Thompson A.W."/>
            <person name="Robinson-Rechavi M."/>
            <person name="Braasch I."/>
            <person name="Lecointre G."/>
            <person name="Bobe J."/>
            <person name="Postlethwait J.H."/>
            <person name="Berthelot C."/>
            <person name="Roest Crollius H."/>
            <person name="Guiguen Y."/>
        </authorList>
    </citation>
    <scope>NUCLEOTIDE SEQUENCE</scope>
    <source>
        <strain evidence="1">NC1722</strain>
    </source>
</reference>
<keyword evidence="2" id="KW-1185">Reference proteome</keyword>
<evidence type="ECO:0000313" key="2">
    <source>
        <dbReference type="Proteomes" id="UP001221898"/>
    </source>
</evidence>
<name>A0AAD7T3D7_9TELE</name>
<dbReference type="Proteomes" id="UP001221898">
    <property type="component" value="Unassembled WGS sequence"/>
</dbReference>
<organism evidence="1 2">
    <name type="scientific">Aldrovandia affinis</name>
    <dbReference type="NCBI Taxonomy" id="143900"/>
    <lineage>
        <taxon>Eukaryota</taxon>
        <taxon>Metazoa</taxon>
        <taxon>Chordata</taxon>
        <taxon>Craniata</taxon>
        <taxon>Vertebrata</taxon>
        <taxon>Euteleostomi</taxon>
        <taxon>Actinopterygii</taxon>
        <taxon>Neopterygii</taxon>
        <taxon>Teleostei</taxon>
        <taxon>Notacanthiformes</taxon>
        <taxon>Halosauridae</taxon>
        <taxon>Aldrovandia</taxon>
    </lineage>
</organism>